<protein>
    <submittedName>
        <fullName evidence="1">Uncharacterized protein</fullName>
    </submittedName>
</protein>
<evidence type="ECO:0000313" key="1">
    <source>
        <dbReference type="EMBL" id="APF36706.1"/>
    </source>
</evidence>
<name>A0AAC9JPD3_9HYPH</name>
<dbReference type="EMBL" id="CP018095">
    <property type="protein sequence ID" value="APF36706.1"/>
    <property type="molecule type" value="Genomic_DNA"/>
</dbReference>
<reference evidence="1 2" key="1">
    <citation type="submission" date="2016-11" db="EMBL/GenBank/DDBJ databases">
        <title>Complete genome sequence of the aerobically denitrifying bacterium Chelatococcus daeguensis TAD1.</title>
        <authorList>
            <person name="Yang Y."/>
            <person name="Huang S."/>
            <person name="Lin E."/>
        </authorList>
    </citation>
    <scope>NUCLEOTIDE SEQUENCE [LARGE SCALE GENOMIC DNA]</scope>
    <source>
        <strain evidence="1 2">TAD1</strain>
    </source>
</reference>
<dbReference type="Proteomes" id="UP000182703">
    <property type="component" value="Chromosome"/>
</dbReference>
<gene>
    <name evidence="1" type="ORF">BOQ54_04695</name>
</gene>
<evidence type="ECO:0000313" key="2">
    <source>
        <dbReference type="Proteomes" id="UP000182703"/>
    </source>
</evidence>
<dbReference type="AlphaFoldDB" id="A0AAC9JPD3"/>
<accession>A0AAC9JPD3</accession>
<keyword evidence="2" id="KW-1185">Reference proteome</keyword>
<proteinExistence type="predicted"/>
<sequence length="76" mass="8658">MFFDLCIGQFTRNPLTSPVGFKNRDADGAGNSARIRVNDVLNRPCREEYGLAYIRLTILAEDINQESEEWISSKFS</sequence>
<dbReference type="KEGG" id="cdq:BOQ54_04695"/>
<organism evidence="1 2">
    <name type="scientific">Chelatococcus daeguensis</name>
    <dbReference type="NCBI Taxonomy" id="444444"/>
    <lineage>
        <taxon>Bacteria</taxon>
        <taxon>Pseudomonadati</taxon>
        <taxon>Pseudomonadota</taxon>
        <taxon>Alphaproteobacteria</taxon>
        <taxon>Hyphomicrobiales</taxon>
        <taxon>Chelatococcaceae</taxon>
        <taxon>Chelatococcus</taxon>
    </lineage>
</organism>